<gene>
    <name evidence="1" type="ORF">TorRG33x02_271580</name>
</gene>
<dbReference type="Proteomes" id="UP000237000">
    <property type="component" value="Unassembled WGS sequence"/>
</dbReference>
<proteinExistence type="predicted"/>
<dbReference type="InParanoid" id="A0A2P5CVM9"/>
<comment type="caution">
    <text evidence="1">The sequence shown here is derived from an EMBL/GenBank/DDBJ whole genome shotgun (WGS) entry which is preliminary data.</text>
</comment>
<reference evidence="2" key="1">
    <citation type="submission" date="2016-06" db="EMBL/GenBank/DDBJ databases">
        <title>Parallel loss of symbiosis genes in relatives of nitrogen-fixing non-legume Parasponia.</title>
        <authorList>
            <person name="Van Velzen R."/>
            <person name="Holmer R."/>
            <person name="Bu F."/>
            <person name="Rutten L."/>
            <person name="Van Zeijl A."/>
            <person name="Liu W."/>
            <person name="Santuari L."/>
            <person name="Cao Q."/>
            <person name="Sharma T."/>
            <person name="Shen D."/>
            <person name="Roswanjaya Y."/>
            <person name="Wardhani T."/>
            <person name="Kalhor M.S."/>
            <person name="Jansen J."/>
            <person name="Van den Hoogen J."/>
            <person name="Gungor B."/>
            <person name="Hartog M."/>
            <person name="Hontelez J."/>
            <person name="Verver J."/>
            <person name="Yang W.-C."/>
            <person name="Schijlen E."/>
            <person name="Repin R."/>
            <person name="Schilthuizen M."/>
            <person name="Schranz E."/>
            <person name="Heidstra R."/>
            <person name="Miyata K."/>
            <person name="Fedorova E."/>
            <person name="Kohlen W."/>
            <person name="Bisseling T."/>
            <person name="Smit S."/>
            <person name="Geurts R."/>
        </authorList>
    </citation>
    <scope>NUCLEOTIDE SEQUENCE [LARGE SCALE GENOMIC DNA]</scope>
    <source>
        <strain evidence="2">cv. RG33-2</strain>
    </source>
</reference>
<keyword evidence="2" id="KW-1185">Reference proteome</keyword>
<dbReference type="EMBL" id="JXTC01000323">
    <property type="protein sequence ID" value="PON65100.1"/>
    <property type="molecule type" value="Genomic_DNA"/>
</dbReference>
<evidence type="ECO:0000313" key="2">
    <source>
        <dbReference type="Proteomes" id="UP000237000"/>
    </source>
</evidence>
<organism evidence="1 2">
    <name type="scientific">Trema orientale</name>
    <name type="common">Charcoal tree</name>
    <name type="synonym">Celtis orientalis</name>
    <dbReference type="NCBI Taxonomy" id="63057"/>
    <lineage>
        <taxon>Eukaryota</taxon>
        <taxon>Viridiplantae</taxon>
        <taxon>Streptophyta</taxon>
        <taxon>Embryophyta</taxon>
        <taxon>Tracheophyta</taxon>
        <taxon>Spermatophyta</taxon>
        <taxon>Magnoliopsida</taxon>
        <taxon>eudicotyledons</taxon>
        <taxon>Gunneridae</taxon>
        <taxon>Pentapetalae</taxon>
        <taxon>rosids</taxon>
        <taxon>fabids</taxon>
        <taxon>Rosales</taxon>
        <taxon>Cannabaceae</taxon>
        <taxon>Trema</taxon>
    </lineage>
</organism>
<evidence type="ECO:0000313" key="1">
    <source>
        <dbReference type="EMBL" id="PON65100.1"/>
    </source>
</evidence>
<evidence type="ECO:0008006" key="3">
    <source>
        <dbReference type="Google" id="ProtNLM"/>
    </source>
</evidence>
<sequence>MDEWNNILNDMTKGEIGTVRKFMRELILHSLDGVRVTEIYELNELRYYNIYCEAPCKAVCAIDNDYQCPSNLGKKLSCRLGNSVLVDKTVHKEILSLTEMVVLQRMHKLSFEPKSLAHRRRPRHGVLYALHDRMEWNPWISPLWQCKKVYLPIISQKHWLVTIVDMQERIVFVCNNLEIPTAKLGLAIIAEIVMSYVLNFEVMHNCAILNLFAVIWVGLTRLLI</sequence>
<name>A0A2P5CVM9_TREOI</name>
<dbReference type="AlphaFoldDB" id="A0A2P5CVM9"/>
<accession>A0A2P5CVM9</accession>
<protein>
    <recommendedName>
        <fullName evidence="3">Ulp1 protease family, C-terminal catalytic domain containing protein</fullName>
    </recommendedName>
</protein>